<protein>
    <recommendedName>
        <fullName evidence="4">SDR family oxidoreductase</fullName>
    </recommendedName>
</protein>
<sequence length="196" mass="19740">MRFRVPTTLSGFNASWDDVPGTAVEKTIHWPESGSCNASQGGRPGAARPDRAGGVPPRRGGRHRFAGKTRPAAGAVAVAGGGVGEEPHRDGALPDGKGREVGGQRSSRSEIPGRAARTGPGGASGTSLTLSYANTLRDEGIRVNALSPSAEQGGAHIAGQATLATGGPACSTAKRAVCTSGDTRKPPRERARGGSA</sequence>
<comment type="caution">
    <text evidence="2">The sequence shown here is derived from an EMBL/GenBank/DDBJ whole genome shotgun (WGS) entry which is preliminary data.</text>
</comment>
<organism evidence="2 3">
    <name type="scientific">Amycolatopsis minnesotensis</name>
    <dbReference type="NCBI Taxonomy" id="337894"/>
    <lineage>
        <taxon>Bacteria</taxon>
        <taxon>Bacillati</taxon>
        <taxon>Actinomycetota</taxon>
        <taxon>Actinomycetes</taxon>
        <taxon>Pseudonocardiales</taxon>
        <taxon>Pseudonocardiaceae</taxon>
        <taxon>Amycolatopsis</taxon>
    </lineage>
</organism>
<accession>A0ABP5D7N2</accession>
<reference evidence="3" key="1">
    <citation type="journal article" date="2019" name="Int. J. Syst. Evol. Microbiol.">
        <title>The Global Catalogue of Microorganisms (GCM) 10K type strain sequencing project: providing services to taxonomists for standard genome sequencing and annotation.</title>
        <authorList>
            <consortium name="The Broad Institute Genomics Platform"/>
            <consortium name="The Broad Institute Genome Sequencing Center for Infectious Disease"/>
            <person name="Wu L."/>
            <person name="Ma J."/>
        </authorList>
    </citation>
    <scope>NUCLEOTIDE SEQUENCE [LARGE SCALE GENOMIC DNA]</scope>
    <source>
        <strain evidence="3">JCM 14545</strain>
    </source>
</reference>
<evidence type="ECO:0000256" key="1">
    <source>
        <dbReference type="SAM" id="MobiDB-lite"/>
    </source>
</evidence>
<feature type="region of interest" description="Disordered" evidence="1">
    <location>
        <begin position="175"/>
        <end position="196"/>
    </location>
</feature>
<evidence type="ECO:0008006" key="4">
    <source>
        <dbReference type="Google" id="ProtNLM"/>
    </source>
</evidence>
<feature type="compositionally biased region" description="Basic and acidic residues" evidence="1">
    <location>
        <begin position="182"/>
        <end position="196"/>
    </location>
</feature>
<keyword evidence="3" id="KW-1185">Reference proteome</keyword>
<feature type="compositionally biased region" description="Basic and acidic residues" evidence="1">
    <location>
        <begin position="85"/>
        <end position="102"/>
    </location>
</feature>
<gene>
    <name evidence="2" type="ORF">GCM10009754_57580</name>
</gene>
<feature type="region of interest" description="Disordered" evidence="1">
    <location>
        <begin position="28"/>
        <end position="128"/>
    </location>
</feature>
<dbReference type="EMBL" id="BAAANN010000026">
    <property type="protein sequence ID" value="GAA1974925.1"/>
    <property type="molecule type" value="Genomic_DNA"/>
</dbReference>
<proteinExistence type="predicted"/>
<evidence type="ECO:0000313" key="2">
    <source>
        <dbReference type="EMBL" id="GAA1974925.1"/>
    </source>
</evidence>
<dbReference type="Proteomes" id="UP001501116">
    <property type="component" value="Unassembled WGS sequence"/>
</dbReference>
<name>A0ABP5D7N2_9PSEU</name>
<evidence type="ECO:0000313" key="3">
    <source>
        <dbReference type="Proteomes" id="UP001501116"/>
    </source>
</evidence>